<dbReference type="Proteomes" id="UP000316545">
    <property type="component" value="Unassembled WGS sequence"/>
</dbReference>
<gene>
    <name evidence="1" type="ORF">FBZ88_106140</name>
</gene>
<proteinExistence type="predicted"/>
<name>A0A560G1A4_9PROT</name>
<dbReference type="EMBL" id="VITO01000006">
    <property type="protein sequence ID" value="TWB27677.1"/>
    <property type="molecule type" value="Genomic_DNA"/>
</dbReference>
<keyword evidence="2" id="KW-1185">Reference proteome</keyword>
<sequence length="78" mass="8486">MSEKAPGFWHDLLIEEIVEGLEWARSPLPVLIPPVEQLADVAEGMVPTSLKRRPNVHVDLSALAGLQTATANPTAPRH</sequence>
<comment type="caution">
    <text evidence="1">The sequence shown here is derived from an EMBL/GenBank/DDBJ whole genome shotgun (WGS) entry which is preliminary data.</text>
</comment>
<protein>
    <submittedName>
        <fullName evidence="1">Uncharacterized protein</fullName>
    </submittedName>
</protein>
<dbReference type="AlphaFoldDB" id="A0A560G1A4"/>
<reference evidence="1 2" key="1">
    <citation type="submission" date="2019-06" db="EMBL/GenBank/DDBJ databases">
        <title>Genomic Encyclopedia of Type Strains, Phase IV (KMG-V): Genome sequencing to study the core and pangenomes of soil and plant-associated prokaryotes.</title>
        <authorList>
            <person name="Whitman W."/>
        </authorList>
    </citation>
    <scope>NUCLEOTIDE SEQUENCE [LARGE SCALE GENOMIC DNA]</scope>
    <source>
        <strain evidence="1 2">BR 11865</strain>
    </source>
</reference>
<accession>A0A560G1A4</accession>
<evidence type="ECO:0000313" key="2">
    <source>
        <dbReference type="Proteomes" id="UP000316545"/>
    </source>
</evidence>
<organism evidence="1 2">
    <name type="scientific">Nitrospirillum amazonense</name>
    <dbReference type="NCBI Taxonomy" id="28077"/>
    <lineage>
        <taxon>Bacteria</taxon>
        <taxon>Pseudomonadati</taxon>
        <taxon>Pseudomonadota</taxon>
        <taxon>Alphaproteobacteria</taxon>
        <taxon>Rhodospirillales</taxon>
        <taxon>Azospirillaceae</taxon>
        <taxon>Nitrospirillum</taxon>
    </lineage>
</organism>
<evidence type="ECO:0000313" key="1">
    <source>
        <dbReference type="EMBL" id="TWB27677.1"/>
    </source>
</evidence>